<keyword evidence="2" id="KW-1185">Reference proteome</keyword>
<dbReference type="EMBL" id="CM042883">
    <property type="protein sequence ID" value="KAI4376971.1"/>
    <property type="molecule type" value="Genomic_DNA"/>
</dbReference>
<organism evidence="1 2">
    <name type="scientific">Melastoma candidum</name>
    <dbReference type="NCBI Taxonomy" id="119954"/>
    <lineage>
        <taxon>Eukaryota</taxon>
        <taxon>Viridiplantae</taxon>
        <taxon>Streptophyta</taxon>
        <taxon>Embryophyta</taxon>
        <taxon>Tracheophyta</taxon>
        <taxon>Spermatophyta</taxon>
        <taxon>Magnoliopsida</taxon>
        <taxon>eudicotyledons</taxon>
        <taxon>Gunneridae</taxon>
        <taxon>Pentapetalae</taxon>
        <taxon>rosids</taxon>
        <taxon>malvids</taxon>
        <taxon>Myrtales</taxon>
        <taxon>Melastomataceae</taxon>
        <taxon>Melastomatoideae</taxon>
        <taxon>Melastomateae</taxon>
        <taxon>Melastoma</taxon>
    </lineage>
</organism>
<dbReference type="Proteomes" id="UP001057402">
    <property type="component" value="Chromosome 4"/>
</dbReference>
<accession>A0ACB9RGM5</accession>
<reference evidence="2" key="1">
    <citation type="journal article" date="2023" name="Front. Plant Sci.">
        <title>Chromosomal-level genome assembly of Melastoma candidum provides insights into trichome evolution.</title>
        <authorList>
            <person name="Zhong Y."/>
            <person name="Wu W."/>
            <person name="Sun C."/>
            <person name="Zou P."/>
            <person name="Liu Y."/>
            <person name="Dai S."/>
            <person name="Zhou R."/>
        </authorList>
    </citation>
    <scope>NUCLEOTIDE SEQUENCE [LARGE SCALE GENOMIC DNA]</scope>
</reference>
<evidence type="ECO:0000313" key="2">
    <source>
        <dbReference type="Proteomes" id="UP001057402"/>
    </source>
</evidence>
<gene>
    <name evidence="1" type="ORF">MLD38_014671</name>
</gene>
<proteinExistence type="predicted"/>
<protein>
    <submittedName>
        <fullName evidence="1">Uncharacterized protein</fullName>
    </submittedName>
</protein>
<name>A0ACB9RGM5_9MYRT</name>
<comment type="caution">
    <text evidence="1">The sequence shown here is derived from an EMBL/GenBank/DDBJ whole genome shotgun (WGS) entry which is preliminary data.</text>
</comment>
<sequence length="476" mass="53978">MGSGQFPDAQFGNACYTYNLLERWPNMMILYPEWVGVQSEEKFCYNSKNIWKGIDASTNDITKDISRAAIDSTRFRIHLLSRAFWARQWQAHKAEAENGWSHVEAISYSSTNTRHAIKSILSEDGDVMDCVDMYKQPAFDHPALMDHKLQMAPSDHLPVETSSLSEEPGSGKQGITVSQLWQRSGSCPKGTVPIRRSWKGEGRKFRNIRDDWDTKDSKAVNQQLPNHSMAILFAVGYNYNGAKGDIKVCNPYVEKDDEWSKSQIALKNGPSDNFESVEAGWAVNPGIYGDKQTRFFVYWTVDGSNKTGCFDHTCPGFIQTSHEIALGAAIRPVSFPGGLPYQITVYIYKDVMTNNWWVQYGEKINVGYWPAELFRVLTMTVESVEWGGEVYSTRVEGVSPHTSTQMGNGNFPDYLMDGSGWVKRMRIRDNSMTLKFPETANTFTNEFRCYNVFYLSDYIEDPELYYGGPGKNALCP</sequence>
<evidence type="ECO:0000313" key="1">
    <source>
        <dbReference type="EMBL" id="KAI4376971.1"/>
    </source>
</evidence>